<organism evidence="2 3">
    <name type="scientific">Mycena alexandri</name>
    <dbReference type="NCBI Taxonomy" id="1745969"/>
    <lineage>
        <taxon>Eukaryota</taxon>
        <taxon>Fungi</taxon>
        <taxon>Dikarya</taxon>
        <taxon>Basidiomycota</taxon>
        <taxon>Agaricomycotina</taxon>
        <taxon>Agaricomycetes</taxon>
        <taxon>Agaricomycetidae</taxon>
        <taxon>Agaricales</taxon>
        <taxon>Marasmiineae</taxon>
        <taxon>Mycenaceae</taxon>
        <taxon>Mycena</taxon>
    </lineage>
</organism>
<keyword evidence="3" id="KW-1185">Reference proteome</keyword>
<name>A0AAD6SC39_9AGAR</name>
<feature type="region of interest" description="Disordered" evidence="1">
    <location>
        <begin position="174"/>
        <end position="203"/>
    </location>
</feature>
<reference evidence="2" key="1">
    <citation type="submission" date="2023-03" db="EMBL/GenBank/DDBJ databases">
        <title>Massive genome expansion in bonnet fungi (Mycena s.s.) driven by repeated elements and novel gene families across ecological guilds.</title>
        <authorList>
            <consortium name="Lawrence Berkeley National Laboratory"/>
            <person name="Harder C.B."/>
            <person name="Miyauchi S."/>
            <person name="Viragh M."/>
            <person name="Kuo A."/>
            <person name="Thoen E."/>
            <person name="Andreopoulos B."/>
            <person name="Lu D."/>
            <person name="Skrede I."/>
            <person name="Drula E."/>
            <person name="Henrissat B."/>
            <person name="Morin E."/>
            <person name="Kohler A."/>
            <person name="Barry K."/>
            <person name="LaButti K."/>
            <person name="Morin E."/>
            <person name="Salamov A."/>
            <person name="Lipzen A."/>
            <person name="Mereny Z."/>
            <person name="Hegedus B."/>
            <person name="Baldrian P."/>
            <person name="Stursova M."/>
            <person name="Weitz H."/>
            <person name="Taylor A."/>
            <person name="Grigoriev I.V."/>
            <person name="Nagy L.G."/>
            <person name="Martin F."/>
            <person name="Kauserud H."/>
        </authorList>
    </citation>
    <scope>NUCLEOTIDE SEQUENCE</scope>
    <source>
        <strain evidence="2">CBHHK200</strain>
    </source>
</reference>
<dbReference type="Proteomes" id="UP001218188">
    <property type="component" value="Unassembled WGS sequence"/>
</dbReference>
<gene>
    <name evidence="2" type="ORF">C8F04DRAFT_1191807</name>
</gene>
<feature type="compositionally biased region" description="Low complexity" evidence="1">
    <location>
        <begin position="177"/>
        <end position="189"/>
    </location>
</feature>
<sequence>MSKVKEVWTERGADFEVGKNIQDIIASLDTYSVRREWARRDCESAWFGDAKGAKILRRAHLARRSCGGAAAVTRRFNFLNSADRVLEWTYPHQNSEGCTHRLVVCNDHRVGVNASTYLEINAKKENLDAAVSMAYRQVVHIGAVSYPGHAQYLGTVLAPLAAQRPRTLQKYSCGATRRSAQQRRVSASSPFSLLEQPGDPRAS</sequence>
<accession>A0AAD6SC39</accession>
<dbReference type="EMBL" id="JARJCM010000159">
    <property type="protein sequence ID" value="KAJ7025114.1"/>
    <property type="molecule type" value="Genomic_DNA"/>
</dbReference>
<protein>
    <submittedName>
        <fullName evidence="2">Uncharacterized protein</fullName>
    </submittedName>
</protein>
<proteinExistence type="predicted"/>
<evidence type="ECO:0000313" key="2">
    <source>
        <dbReference type="EMBL" id="KAJ7025114.1"/>
    </source>
</evidence>
<evidence type="ECO:0000313" key="3">
    <source>
        <dbReference type="Proteomes" id="UP001218188"/>
    </source>
</evidence>
<comment type="caution">
    <text evidence="2">The sequence shown here is derived from an EMBL/GenBank/DDBJ whole genome shotgun (WGS) entry which is preliminary data.</text>
</comment>
<evidence type="ECO:0000256" key="1">
    <source>
        <dbReference type="SAM" id="MobiDB-lite"/>
    </source>
</evidence>
<dbReference type="AlphaFoldDB" id="A0AAD6SC39"/>